<proteinExistence type="predicted"/>
<comment type="caution">
    <text evidence="2">The sequence shown here is derived from an EMBL/GenBank/DDBJ whole genome shotgun (WGS) entry which is preliminary data.</text>
</comment>
<evidence type="ECO:0000313" key="3">
    <source>
        <dbReference type="Proteomes" id="UP000738126"/>
    </source>
</evidence>
<gene>
    <name evidence="2" type="ORF">CKO13_00140</name>
</gene>
<organism evidence="2 3">
    <name type="scientific">Halorhodospira neutriphila</name>
    <dbReference type="NCBI Taxonomy" id="168379"/>
    <lineage>
        <taxon>Bacteria</taxon>
        <taxon>Pseudomonadati</taxon>
        <taxon>Pseudomonadota</taxon>
        <taxon>Gammaproteobacteria</taxon>
        <taxon>Chromatiales</taxon>
        <taxon>Ectothiorhodospiraceae</taxon>
        <taxon>Halorhodospira</taxon>
    </lineage>
</organism>
<dbReference type="Pfam" id="PF14667">
    <property type="entry name" value="Polysacc_synt_C"/>
    <property type="match status" value="1"/>
</dbReference>
<dbReference type="InterPro" id="IPR014710">
    <property type="entry name" value="RmlC-like_jellyroll"/>
</dbReference>
<name>A0ABS1E168_9GAMM</name>
<evidence type="ECO:0000259" key="1">
    <source>
        <dbReference type="Pfam" id="PF14667"/>
    </source>
</evidence>
<sequence length="134" mass="15205">MSAWIEIEPLPITEEFRRQKRLIQPRGELALIEDGESFEHLGYFSLLAGQGYRGGHYHQRKTERFYVISGHLRIELCQVASGERDTLEVEAGTKVAIPPGIAHRFEALADAQVIEYYAGTFDPDDDFPFSFTDG</sequence>
<dbReference type="Gene3D" id="2.60.120.10">
    <property type="entry name" value="Jelly Rolls"/>
    <property type="match status" value="1"/>
</dbReference>
<protein>
    <recommendedName>
        <fullName evidence="1">Capsular polysaccharide assembling protein CapF C-terminal domain-containing protein</fullName>
    </recommendedName>
</protein>
<feature type="domain" description="Capsular polysaccharide assembling protein CapF C-terminal" evidence="1">
    <location>
        <begin position="51"/>
        <end position="115"/>
    </location>
</feature>
<dbReference type="RefSeq" id="WP_200255670.1">
    <property type="nucleotide sequence ID" value="NZ_NRSH01000001.1"/>
</dbReference>
<dbReference type="InterPro" id="IPR029303">
    <property type="entry name" value="CapF_C"/>
</dbReference>
<reference evidence="2 3" key="1">
    <citation type="journal article" date="2020" name="Microorganisms">
        <title>Osmotic Adaptation and Compatible Solute Biosynthesis of Phototrophic Bacteria as Revealed from Genome Analyses.</title>
        <authorList>
            <person name="Imhoff J.F."/>
            <person name="Rahn T."/>
            <person name="Kunzel S."/>
            <person name="Keller A."/>
            <person name="Neulinger S.C."/>
        </authorList>
    </citation>
    <scope>NUCLEOTIDE SEQUENCE [LARGE SCALE GENOMIC DNA]</scope>
    <source>
        <strain evidence="2 3">DSM 15116</strain>
    </source>
</reference>
<dbReference type="EMBL" id="NRSH01000001">
    <property type="protein sequence ID" value="MBK1725461.1"/>
    <property type="molecule type" value="Genomic_DNA"/>
</dbReference>
<evidence type="ECO:0000313" key="2">
    <source>
        <dbReference type="EMBL" id="MBK1725461.1"/>
    </source>
</evidence>
<keyword evidence="3" id="KW-1185">Reference proteome</keyword>
<dbReference type="Proteomes" id="UP000738126">
    <property type="component" value="Unassembled WGS sequence"/>
</dbReference>
<dbReference type="InterPro" id="IPR011051">
    <property type="entry name" value="RmlC_Cupin_sf"/>
</dbReference>
<accession>A0ABS1E168</accession>
<dbReference type="SUPFAM" id="SSF51182">
    <property type="entry name" value="RmlC-like cupins"/>
    <property type="match status" value="1"/>
</dbReference>